<dbReference type="InterPro" id="IPR044274">
    <property type="entry name" value="RFI2"/>
</dbReference>
<name>A0A4S8JZP1_MUSBA</name>
<dbReference type="GO" id="GO:0008270">
    <property type="term" value="F:zinc ion binding"/>
    <property type="evidence" value="ECO:0007669"/>
    <property type="project" value="UniProtKB-KW"/>
</dbReference>
<dbReference type="InterPro" id="IPR013083">
    <property type="entry name" value="Znf_RING/FYVE/PHD"/>
</dbReference>
<organism evidence="3 4">
    <name type="scientific">Musa balbisiana</name>
    <name type="common">Banana</name>
    <dbReference type="NCBI Taxonomy" id="52838"/>
    <lineage>
        <taxon>Eukaryota</taxon>
        <taxon>Viridiplantae</taxon>
        <taxon>Streptophyta</taxon>
        <taxon>Embryophyta</taxon>
        <taxon>Tracheophyta</taxon>
        <taxon>Spermatophyta</taxon>
        <taxon>Magnoliopsida</taxon>
        <taxon>Liliopsida</taxon>
        <taxon>Zingiberales</taxon>
        <taxon>Musaceae</taxon>
        <taxon>Musa</taxon>
    </lineage>
</organism>
<dbReference type="SMART" id="SM00184">
    <property type="entry name" value="RING"/>
    <property type="match status" value="1"/>
</dbReference>
<dbReference type="PANTHER" id="PTHR46798:SF3">
    <property type="entry name" value="RING FINGER FAMILY PROTEIN"/>
    <property type="match status" value="1"/>
</dbReference>
<evidence type="ECO:0000313" key="3">
    <source>
        <dbReference type="EMBL" id="THU67823.1"/>
    </source>
</evidence>
<comment type="caution">
    <text evidence="3">The sequence shown here is derived from an EMBL/GenBank/DDBJ whole genome shotgun (WGS) entry which is preliminary data.</text>
</comment>
<dbReference type="EMBL" id="PYDT01000003">
    <property type="protein sequence ID" value="THU67823.1"/>
    <property type="molecule type" value="Genomic_DNA"/>
</dbReference>
<protein>
    <recommendedName>
        <fullName evidence="2">RING-type domain-containing protein</fullName>
    </recommendedName>
</protein>
<evidence type="ECO:0000256" key="1">
    <source>
        <dbReference type="PROSITE-ProRule" id="PRU00175"/>
    </source>
</evidence>
<evidence type="ECO:0000313" key="4">
    <source>
        <dbReference type="Proteomes" id="UP000317650"/>
    </source>
</evidence>
<proteinExistence type="predicted"/>
<keyword evidence="4" id="KW-1185">Reference proteome</keyword>
<dbReference type="Proteomes" id="UP000317650">
    <property type="component" value="Chromosome 5"/>
</dbReference>
<evidence type="ECO:0000259" key="2">
    <source>
        <dbReference type="PROSITE" id="PS50089"/>
    </source>
</evidence>
<dbReference type="PANTHER" id="PTHR46798">
    <property type="entry name" value="OS09G0511500 PROTEIN"/>
    <property type="match status" value="1"/>
</dbReference>
<sequence length="412" mass="45443">MGLVGAGKDTEDGDEVVHVYCSICLNAVKCGGDRSTAKLQCGHEFHLDCIGSAFNAKGVMQCPNCRKVEEGNWFYANGSHSTPELTMDEWIQDEDLYNLNYAESPFGGHWFPVGSLARIPSLFEEGESSLAVTFWDLLGYHANFSENQATVSVAHPCPLMAYMPPLQPSSSSNNHSFDSNSSDPGYHHQWSHFPRPRDFQTLYMMAPSNIHYRGWEHCHASYSPNAHINSAESLHFARLATNGLPATDSVFHPFVLSHGTVSRAAATSSSAPSLVPPYLRTHGNGHEHYQLQHSQVMHGTGMPHSGSLWSFNPAEQCGPFLVSPTVQTNADAENITSARLYAWERQCFAPHPFFPIDREPSCWGPFLRANGSGVSDSSPPQMVYFPLNSSERLPAQAGHNRSMPPPRMLPLL</sequence>
<dbReference type="InterPro" id="IPR001841">
    <property type="entry name" value="Znf_RING"/>
</dbReference>
<feature type="domain" description="RING-type" evidence="2">
    <location>
        <begin position="21"/>
        <end position="66"/>
    </location>
</feature>
<dbReference type="GO" id="GO:0004842">
    <property type="term" value="F:ubiquitin-protein transferase activity"/>
    <property type="evidence" value="ECO:0007669"/>
    <property type="project" value="InterPro"/>
</dbReference>
<dbReference type="SUPFAM" id="SSF57850">
    <property type="entry name" value="RING/U-box"/>
    <property type="match status" value="1"/>
</dbReference>
<gene>
    <name evidence="3" type="ORF">C4D60_Mb05t28730</name>
</gene>
<dbReference type="AlphaFoldDB" id="A0A4S8JZP1"/>
<keyword evidence="1" id="KW-0862">Zinc</keyword>
<dbReference type="Gene3D" id="3.30.40.10">
    <property type="entry name" value="Zinc/RING finger domain, C3HC4 (zinc finger)"/>
    <property type="match status" value="1"/>
</dbReference>
<keyword evidence="1" id="KW-0479">Metal-binding</keyword>
<keyword evidence="1" id="KW-0863">Zinc-finger</keyword>
<accession>A0A4S8JZP1</accession>
<dbReference type="PROSITE" id="PS50089">
    <property type="entry name" value="ZF_RING_2"/>
    <property type="match status" value="1"/>
</dbReference>
<dbReference type="Pfam" id="PF13639">
    <property type="entry name" value="zf-RING_2"/>
    <property type="match status" value="1"/>
</dbReference>
<reference evidence="3 4" key="1">
    <citation type="journal article" date="2019" name="Nat. Plants">
        <title>Genome sequencing of Musa balbisiana reveals subgenome evolution and function divergence in polyploid bananas.</title>
        <authorList>
            <person name="Yao X."/>
        </authorList>
    </citation>
    <scope>NUCLEOTIDE SEQUENCE [LARGE SCALE GENOMIC DNA]</scope>
    <source>
        <strain evidence="4">cv. DH-PKW</strain>
        <tissue evidence="3">Leaves</tissue>
    </source>
</reference>